<reference evidence="5" key="2">
    <citation type="submission" date="2024-04" db="EMBL/GenBank/DDBJ databases">
        <authorList>
            <person name="Chen Y."/>
            <person name="Shah S."/>
            <person name="Dougan E. K."/>
            <person name="Thang M."/>
            <person name="Chan C."/>
        </authorList>
    </citation>
    <scope>NUCLEOTIDE SEQUENCE [LARGE SCALE GENOMIC DNA]</scope>
</reference>
<sequence length="287" mass="31883">MYEGSILDSYYVPVDSTWRSHWFVLGDTVAPSLQGTSPANSAKDVPLNVTVQFKFTESISFGPAASELFFLTSLGGYGLSGPEDQVLAIFSGRSPRVQLQGNTLAIQMDGLLTYDVFYSVSIASTAVQDGTGNLFAGLTSGIYAFRTVAEKSYKVLEEPGKNLSIAAIFTIAFASILIVSVFVVAGLAFWQRRHSRSISPIQPEEIQETTEPQEGHDGFQTMKELQNLKSWHGAENFETLFEELRMIRKEDDKTVAYQPPLDDSYYATRKHQRTDFESSTLEFCQDC</sequence>
<organism evidence="4">
    <name type="scientific">Cladocopium goreaui</name>
    <dbReference type="NCBI Taxonomy" id="2562237"/>
    <lineage>
        <taxon>Eukaryota</taxon>
        <taxon>Sar</taxon>
        <taxon>Alveolata</taxon>
        <taxon>Dinophyceae</taxon>
        <taxon>Suessiales</taxon>
        <taxon>Symbiodiniaceae</taxon>
        <taxon>Cladocopium</taxon>
    </lineage>
</organism>
<proteinExistence type="predicted"/>
<dbReference type="EMBL" id="CAMXCT020002464">
    <property type="protein sequence ID" value="CAL1151705.1"/>
    <property type="molecule type" value="Genomic_DNA"/>
</dbReference>
<evidence type="ECO:0000313" key="4">
    <source>
        <dbReference type="EMBL" id="CAI3998330.1"/>
    </source>
</evidence>
<comment type="caution">
    <text evidence="4">The sequence shown here is derived from an EMBL/GenBank/DDBJ whole genome shotgun (WGS) entry which is preliminary data.</text>
</comment>
<keyword evidence="1" id="KW-0732">Signal</keyword>
<keyword evidence="2" id="KW-0812">Transmembrane</keyword>
<dbReference type="Pfam" id="PF13205">
    <property type="entry name" value="Big_5"/>
    <property type="match status" value="1"/>
</dbReference>
<name>A0A9P1G599_9DINO</name>
<dbReference type="AlphaFoldDB" id="A0A9P1G599"/>
<feature type="transmembrane region" description="Helical" evidence="2">
    <location>
        <begin position="163"/>
        <end position="190"/>
    </location>
</feature>
<dbReference type="Proteomes" id="UP001152797">
    <property type="component" value="Unassembled WGS sequence"/>
</dbReference>
<keyword evidence="2" id="KW-1133">Transmembrane helix</keyword>
<reference evidence="4" key="1">
    <citation type="submission" date="2022-10" db="EMBL/GenBank/DDBJ databases">
        <authorList>
            <person name="Chen Y."/>
            <person name="Dougan E. K."/>
            <person name="Chan C."/>
            <person name="Rhodes N."/>
            <person name="Thang M."/>
        </authorList>
    </citation>
    <scope>NUCLEOTIDE SEQUENCE</scope>
</reference>
<evidence type="ECO:0000259" key="3">
    <source>
        <dbReference type="Pfam" id="PF13205"/>
    </source>
</evidence>
<dbReference type="EMBL" id="CAMXCT010002464">
    <property type="protein sequence ID" value="CAI3998330.1"/>
    <property type="molecule type" value="Genomic_DNA"/>
</dbReference>
<evidence type="ECO:0000256" key="2">
    <source>
        <dbReference type="SAM" id="Phobius"/>
    </source>
</evidence>
<gene>
    <name evidence="4" type="ORF">C1SCF055_LOCUS24639</name>
</gene>
<keyword evidence="7" id="KW-1185">Reference proteome</keyword>
<dbReference type="InterPro" id="IPR032812">
    <property type="entry name" value="SbsA_Ig"/>
</dbReference>
<protein>
    <submittedName>
        <fullName evidence="6">SbsA Ig-like domain-containing protein</fullName>
    </submittedName>
</protein>
<accession>A0A9P1G599</accession>
<dbReference type="EMBL" id="CAMXCT030002464">
    <property type="protein sequence ID" value="CAL4785642.1"/>
    <property type="molecule type" value="Genomic_DNA"/>
</dbReference>
<keyword evidence="2" id="KW-0472">Membrane</keyword>
<evidence type="ECO:0000256" key="1">
    <source>
        <dbReference type="ARBA" id="ARBA00022729"/>
    </source>
</evidence>
<evidence type="ECO:0000313" key="5">
    <source>
        <dbReference type="EMBL" id="CAL1151705.1"/>
    </source>
</evidence>
<evidence type="ECO:0000313" key="7">
    <source>
        <dbReference type="Proteomes" id="UP001152797"/>
    </source>
</evidence>
<feature type="domain" description="SbsA Ig-like" evidence="3">
    <location>
        <begin position="27"/>
        <end position="147"/>
    </location>
</feature>
<evidence type="ECO:0000313" key="6">
    <source>
        <dbReference type="EMBL" id="CAL4785642.1"/>
    </source>
</evidence>